<sequence>MLGWLKRDRKPQQGMSTCILPDELVVEILSRLPLKSVCRFKCVCKSWLTFSSHPYYRKKLPRTPAGLLYRKYDPGATIHLARLPASDGEIGTSLNFVPQHYKYSKLLDCSNGLLLCYQGREAISNAIVCNPATKEWMAIPDTEPELSAYRTDLRLCFDPLWSQQFYVFKFQSTMIPNIGTTTKVEVFFSQDSSWSACRWETKHAFVNDSLFVNGVLYVMHIRHHKILALNAPATGAQWLNHRIIQLPGFGNLLGSFYCCDGCLSQSSGVLCYAKQELDGCAVRIWSLESPDEWLVKHRVSMTDVLGRDVLINTNTEGDWYFDYDILAFDMERDLVILDDKKDDNIISVSISTGKGSQFLKVPKKFTKLYHRLFYVPYYGKVPALEC</sequence>
<dbReference type="Proteomes" id="UP001732700">
    <property type="component" value="Chromosome 4A"/>
</dbReference>
<dbReference type="EnsemblPlants" id="AVESA.00010b.r2.4AG0614010.1">
    <property type="protein sequence ID" value="AVESA.00010b.r2.4AG0614010.1.CDS.1"/>
    <property type="gene ID" value="AVESA.00010b.r2.4AG0614010"/>
</dbReference>
<reference evidence="1" key="1">
    <citation type="submission" date="2021-05" db="EMBL/GenBank/DDBJ databases">
        <authorList>
            <person name="Scholz U."/>
            <person name="Mascher M."/>
            <person name="Fiebig A."/>
        </authorList>
    </citation>
    <scope>NUCLEOTIDE SEQUENCE [LARGE SCALE GENOMIC DNA]</scope>
</reference>
<evidence type="ECO:0000313" key="2">
    <source>
        <dbReference type="Proteomes" id="UP001732700"/>
    </source>
</evidence>
<reference evidence="1" key="2">
    <citation type="submission" date="2025-09" db="UniProtKB">
        <authorList>
            <consortium name="EnsemblPlants"/>
        </authorList>
    </citation>
    <scope>IDENTIFICATION</scope>
</reference>
<accession>A0ACD5WD56</accession>
<keyword evidence="2" id="KW-1185">Reference proteome</keyword>
<proteinExistence type="predicted"/>
<name>A0ACD5WD56_AVESA</name>
<protein>
    <submittedName>
        <fullName evidence="1">Uncharacterized protein</fullName>
    </submittedName>
</protein>
<evidence type="ECO:0000313" key="1">
    <source>
        <dbReference type="EnsemblPlants" id="AVESA.00010b.r2.4AG0614010.1.CDS.1"/>
    </source>
</evidence>
<organism evidence="1 2">
    <name type="scientific">Avena sativa</name>
    <name type="common">Oat</name>
    <dbReference type="NCBI Taxonomy" id="4498"/>
    <lineage>
        <taxon>Eukaryota</taxon>
        <taxon>Viridiplantae</taxon>
        <taxon>Streptophyta</taxon>
        <taxon>Embryophyta</taxon>
        <taxon>Tracheophyta</taxon>
        <taxon>Spermatophyta</taxon>
        <taxon>Magnoliopsida</taxon>
        <taxon>Liliopsida</taxon>
        <taxon>Poales</taxon>
        <taxon>Poaceae</taxon>
        <taxon>BOP clade</taxon>
        <taxon>Pooideae</taxon>
        <taxon>Poodae</taxon>
        <taxon>Poeae</taxon>
        <taxon>Poeae Chloroplast Group 1 (Aveneae type)</taxon>
        <taxon>Aveninae</taxon>
        <taxon>Avena</taxon>
    </lineage>
</organism>